<dbReference type="Gene3D" id="3.30.360.10">
    <property type="entry name" value="Dihydrodipicolinate Reductase, domain 2"/>
    <property type="match status" value="1"/>
</dbReference>
<dbReference type="InterPro" id="IPR004104">
    <property type="entry name" value="Gfo/Idh/MocA-like_OxRdtase_C"/>
</dbReference>
<proteinExistence type="predicted"/>
<dbReference type="Pfam" id="PF02894">
    <property type="entry name" value="GFO_IDH_MocA_C"/>
    <property type="match status" value="1"/>
</dbReference>
<sequence>MAKTIPKSPAVNLKNAKTVRKKIPSLPGNYQEFYNGVSTAINHNKPMPVTPEQAVLVIQRIEAALQSNQQ</sequence>
<dbReference type="Gene3D" id="3.40.50.720">
    <property type="entry name" value="NAD(P)-binding Rossmann-like Domain"/>
    <property type="match status" value="1"/>
</dbReference>
<dbReference type="STRING" id="1763534.GCA_001831475_00722"/>
<dbReference type="OrthoDB" id="9815825at2"/>
<organism evidence="2 3">
    <name type="scientific">Flavobacterium crassostreae</name>
    <dbReference type="NCBI Taxonomy" id="1763534"/>
    <lineage>
        <taxon>Bacteria</taxon>
        <taxon>Pseudomonadati</taxon>
        <taxon>Bacteroidota</taxon>
        <taxon>Flavobacteriia</taxon>
        <taxon>Flavobacteriales</taxon>
        <taxon>Flavobacteriaceae</taxon>
        <taxon>Flavobacterium</taxon>
    </lineage>
</organism>
<evidence type="ECO:0000259" key="1">
    <source>
        <dbReference type="Pfam" id="PF02894"/>
    </source>
</evidence>
<reference evidence="2 3" key="1">
    <citation type="submission" date="2016-03" db="EMBL/GenBank/DDBJ databases">
        <authorList>
            <person name="Ploux O."/>
        </authorList>
    </citation>
    <scope>NUCLEOTIDE SEQUENCE [LARGE SCALE GENOMIC DNA]</scope>
    <source>
        <strain evidence="2 3">LPB0076</strain>
    </source>
</reference>
<evidence type="ECO:0000313" key="3">
    <source>
        <dbReference type="Proteomes" id="UP000093510"/>
    </source>
</evidence>
<keyword evidence="3" id="KW-1185">Reference proteome</keyword>
<dbReference type="AlphaFoldDB" id="A0A1B9E5V2"/>
<gene>
    <name evidence="2" type="ORF">LPBF_04410</name>
</gene>
<accession>A0A1B9E5V2</accession>
<name>A0A1B9E5V2_9FLAO</name>
<dbReference type="RefSeq" id="WP_066332988.1">
    <property type="nucleotide sequence ID" value="NZ_CP017688.1"/>
</dbReference>
<evidence type="ECO:0000313" key="2">
    <source>
        <dbReference type="EMBL" id="OCB77248.1"/>
    </source>
</evidence>
<dbReference type="EMBL" id="LVEP01000017">
    <property type="protein sequence ID" value="OCB77248.1"/>
    <property type="molecule type" value="Genomic_DNA"/>
</dbReference>
<comment type="caution">
    <text evidence="2">The sequence shown here is derived from an EMBL/GenBank/DDBJ whole genome shotgun (WGS) entry which is preliminary data.</text>
</comment>
<dbReference type="Proteomes" id="UP000093510">
    <property type="component" value="Unassembled WGS sequence"/>
</dbReference>
<protein>
    <recommendedName>
        <fullName evidence="1">Gfo/Idh/MocA-like oxidoreductase C-terminal domain-containing protein</fullName>
    </recommendedName>
</protein>
<feature type="domain" description="Gfo/Idh/MocA-like oxidoreductase C-terminal" evidence="1">
    <location>
        <begin position="18"/>
        <end position="70"/>
    </location>
</feature>